<dbReference type="Pfam" id="PF13202">
    <property type="entry name" value="EF-hand_5"/>
    <property type="match status" value="1"/>
</dbReference>
<accession>A0A8S3ZGD2</accession>
<dbReference type="CDD" id="cd00051">
    <property type="entry name" value="EFh"/>
    <property type="match status" value="2"/>
</dbReference>
<dbReference type="AlphaFoldDB" id="A0A8S3ZGD2"/>
<name>A0A8S3ZGD2_9EUPU</name>
<dbReference type="PANTHER" id="PTHR23048:SF0">
    <property type="entry name" value="CALMODULIN LIKE 3"/>
    <property type="match status" value="1"/>
</dbReference>
<dbReference type="SUPFAM" id="SSF47473">
    <property type="entry name" value="EF-hand"/>
    <property type="match status" value="1"/>
</dbReference>
<feature type="domain" description="EF-hand" evidence="3">
    <location>
        <begin position="24"/>
        <end position="59"/>
    </location>
</feature>
<dbReference type="InterPro" id="IPR018247">
    <property type="entry name" value="EF_Hand_1_Ca_BS"/>
</dbReference>
<comment type="caution">
    <text evidence="4">The sequence shown here is derived from an EMBL/GenBank/DDBJ whole genome shotgun (WGS) entry which is preliminary data.</text>
</comment>
<protein>
    <recommendedName>
        <fullName evidence="3">EF-hand domain-containing protein</fullName>
    </recommendedName>
</protein>
<organism evidence="4 5">
    <name type="scientific">Candidula unifasciata</name>
    <dbReference type="NCBI Taxonomy" id="100452"/>
    <lineage>
        <taxon>Eukaryota</taxon>
        <taxon>Metazoa</taxon>
        <taxon>Spiralia</taxon>
        <taxon>Lophotrochozoa</taxon>
        <taxon>Mollusca</taxon>
        <taxon>Gastropoda</taxon>
        <taxon>Heterobranchia</taxon>
        <taxon>Euthyneura</taxon>
        <taxon>Panpulmonata</taxon>
        <taxon>Eupulmonata</taxon>
        <taxon>Stylommatophora</taxon>
        <taxon>Helicina</taxon>
        <taxon>Helicoidea</taxon>
        <taxon>Geomitridae</taxon>
        <taxon>Candidula</taxon>
    </lineage>
</organism>
<dbReference type="OrthoDB" id="293868at2759"/>
<evidence type="ECO:0000313" key="5">
    <source>
        <dbReference type="Proteomes" id="UP000678393"/>
    </source>
</evidence>
<dbReference type="Proteomes" id="UP000678393">
    <property type="component" value="Unassembled WGS sequence"/>
</dbReference>
<dbReference type="InterPro" id="IPR050230">
    <property type="entry name" value="CALM/Myosin/TropC-like"/>
</dbReference>
<evidence type="ECO:0000259" key="3">
    <source>
        <dbReference type="PROSITE" id="PS50222"/>
    </source>
</evidence>
<dbReference type="Pfam" id="PF13499">
    <property type="entry name" value="EF-hand_7"/>
    <property type="match status" value="1"/>
</dbReference>
<dbReference type="FunFam" id="1.10.238.10:FF:000003">
    <property type="entry name" value="Calmodulin A"/>
    <property type="match status" value="1"/>
</dbReference>
<keyword evidence="5" id="KW-1185">Reference proteome</keyword>
<evidence type="ECO:0000256" key="2">
    <source>
        <dbReference type="ARBA" id="ARBA00022837"/>
    </source>
</evidence>
<feature type="domain" description="EF-hand" evidence="3">
    <location>
        <begin position="61"/>
        <end position="96"/>
    </location>
</feature>
<reference evidence="4" key="1">
    <citation type="submission" date="2021-04" db="EMBL/GenBank/DDBJ databases">
        <authorList>
            <consortium name="Molecular Ecology Group"/>
        </authorList>
    </citation>
    <scope>NUCLEOTIDE SEQUENCE</scope>
</reference>
<evidence type="ECO:0000313" key="4">
    <source>
        <dbReference type="EMBL" id="CAG5128654.1"/>
    </source>
</evidence>
<dbReference type="InterPro" id="IPR011992">
    <property type="entry name" value="EF-hand-dom_pair"/>
</dbReference>
<dbReference type="EMBL" id="CAJHNH020003146">
    <property type="protein sequence ID" value="CAG5128654.1"/>
    <property type="molecule type" value="Genomic_DNA"/>
</dbReference>
<dbReference type="Gene3D" id="1.10.238.10">
    <property type="entry name" value="EF-hand"/>
    <property type="match status" value="2"/>
</dbReference>
<dbReference type="PROSITE" id="PS50222">
    <property type="entry name" value="EF_HAND_2"/>
    <property type="match status" value="3"/>
</dbReference>
<dbReference type="InterPro" id="IPR002048">
    <property type="entry name" value="EF_hand_dom"/>
</dbReference>
<proteinExistence type="predicted"/>
<dbReference type="SMART" id="SM00054">
    <property type="entry name" value="EFh"/>
    <property type="match status" value="3"/>
</dbReference>
<keyword evidence="2" id="KW-0106">Calcium</keyword>
<gene>
    <name evidence="4" type="ORF">CUNI_LOCUS14212</name>
</gene>
<sequence>MSTQTFLEKCRAIFQQANGGQPLTVGSLAAEMFLEIDKNQDRLISWEEFEKALLAKDPKEVTRAELEEVFKSVDKDGSGKLNKNEVKRLCQESGLKLSDERLDELINEADHNNDGEIGYEEFLQTWFNSS</sequence>
<dbReference type="GO" id="GO:0016460">
    <property type="term" value="C:myosin II complex"/>
    <property type="evidence" value="ECO:0007669"/>
    <property type="project" value="TreeGrafter"/>
</dbReference>
<feature type="domain" description="EF-hand" evidence="3">
    <location>
        <begin position="97"/>
        <end position="130"/>
    </location>
</feature>
<dbReference type="PANTHER" id="PTHR23048">
    <property type="entry name" value="MYOSIN LIGHT CHAIN 1, 3"/>
    <property type="match status" value="1"/>
</dbReference>
<dbReference type="GO" id="GO:0005509">
    <property type="term" value="F:calcium ion binding"/>
    <property type="evidence" value="ECO:0007669"/>
    <property type="project" value="InterPro"/>
</dbReference>
<dbReference type="PROSITE" id="PS00018">
    <property type="entry name" value="EF_HAND_1"/>
    <property type="match status" value="3"/>
</dbReference>
<evidence type="ECO:0000256" key="1">
    <source>
        <dbReference type="ARBA" id="ARBA00022737"/>
    </source>
</evidence>
<keyword evidence="1" id="KW-0677">Repeat</keyword>